<gene>
    <name evidence="1" type="ORF">SAMN02910350_00040</name>
</gene>
<evidence type="ECO:0008006" key="3">
    <source>
        <dbReference type="Google" id="ProtNLM"/>
    </source>
</evidence>
<dbReference type="AlphaFoldDB" id="A0A1G5RPG1"/>
<sequence length="126" mass="14225">MKTRNNGSRIFMTELMFSILFFIIVSTICIQCFATAYAKSKDASEITGAVNAATNAAERYLTEPDFEGYTEYYDENWQIVNDEGAYKTTAIITESENKESCQSLRIVVATAEDREIYSLVVEKALK</sequence>
<name>A0A1G5RPG1_PSEXY</name>
<proteinExistence type="predicted"/>
<organism evidence="1 2">
    <name type="scientific">Pseudobutyrivibrio xylanivorans</name>
    <dbReference type="NCBI Taxonomy" id="185007"/>
    <lineage>
        <taxon>Bacteria</taxon>
        <taxon>Bacillati</taxon>
        <taxon>Bacillota</taxon>
        <taxon>Clostridia</taxon>
        <taxon>Lachnospirales</taxon>
        <taxon>Lachnospiraceae</taxon>
        <taxon>Pseudobutyrivibrio</taxon>
    </lineage>
</organism>
<dbReference type="Proteomes" id="UP000199428">
    <property type="component" value="Unassembled WGS sequence"/>
</dbReference>
<dbReference type="RefSeq" id="WP_028247514.1">
    <property type="nucleotide sequence ID" value="NZ_FMWK01000001.1"/>
</dbReference>
<dbReference type="EMBL" id="FMWK01000001">
    <property type="protein sequence ID" value="SCZ76025.1"/>
    <property type="molecule type" value="Genomic_DNA"/>
</dbReference>
<accession>A0A1G5RPG1</accession>
<protein>
    <recommendedName>
        <fullName evidence="3">Type II secretion system protein</fullName>
    </recommendedName>
</protein>
<evidence type="ECO:0000313" key="2">
    <source>
        <dbReference type="Proteomes" id="UP000199428"/>
    </source>
</evidence>
<evidence type="ECO:0000313" key="1">
    <source>
        <dbReference type="EMBL" id="SCZ76025.1"/>
    </source>
</evidence>
<reference evidence="1 2" key="1">
    <citation type="submission" date="2016-10" db="EMBL/GenBank/DDBJ databases">
        <authorList>
            <person name="de Groot N.N."/>
        </authorList>
    </citation>
    <scope>NUCLEOTIDE SEQUENCE [LARGE SCALE GENOMIC DNA]</scope>
    <source>
        <strain evidence="1 2">DSM 10317</strain>
    </source>
</reference>